<organism evidence="6">
    <name type="scientific">Heliothis virescens</name>
    <name type="common">Tobacco budworm moth</name>
    <dbReference type="NCBI Taxonomy" id="7102"/>
    <lineage>
        <taxon>Eukaryota</taxon>
        <taxon>Metazoa</taxon>
        <taxon>Ecdysozoa</taxon>
        <taxon>Arthropoda</taxon>
        <taxon>Hexapoda</taxon>
        <taxon>Insecta</taxon>
        <taxon>Pterygota</taxon>
        <taxon>Neoptera</taxon>
        <taxon>Endopterygota</taxon>
        <taxon>Lepidoptera</taxon>
        <taxon>Glossata</taxon>
        <taxon>Ditrysia</taxon>
        <taxon>Noctuoidea</taxon>
        <taxon>Noctuidae</taxon>
        <taxon>Heliothinae</taxon>
        <taxon>Heliothis</taxon>
    </lineage>
</organism>
<dbReference type="GO" id="GO:0005615">
    <property type="term" value="C:extracellular space"/>
    <property type="evidence" value="ECO:0007669"/>
    <property type="project" value="InterPro"/>
</dbReference>
<dbReference type="Pfam" id="PF00079">
    <property type="entry name" value="Serpin"/>
    <property type="match status" value="1"/>
</dbReference>
<dbReference type="SUPFAM" id="SSF56574">
    <property type="entry name" value="Serpins"/>
    <property type="match status" value="1"/>
</dbReference>
<dbReference type="EMBL" id="NWSH01002749">
    <property type="protein sequence ID" value="PCG67576.1"/>
    <property type="molecule type" value="Genomic_DNA"/>
</dbReference>
<dbReference type="PANTHER" id="PTHR11461:SF211">
    <property type="entry name" value="GH10112P-RELATED"/>
    <property type="match status" value="1"/>
</dbReference>
<evidence type="ECO:0000256" key="4">
    <source>
        <dbReference type="RuleBase" id="RU000411"/>
    </source>
</evidence>
<dbReference type="Gene3D" id="2.30.39.10">
    <property type="entry name" value="Alpha-1-antitrypsin, domain 1"/>
    <property type="match status" value="1"/>
</dbReference>
<dbReference type="InterPro" id="IPR023796">
    <property type="entry name" value="Serpin_dom"/>
</dbReference>
<dbReference type="InterPro" id="IPR042178">
    <property type="entry name" value="Serpin_sf_1"/>
</dbReference>
<dbReference type="InterPro" id="IPR042185">
    <property type="entry name" value="Serpin_sf_2"/>
</dbReference>
<comment type="similarity">
    <text evidence="1 4">Belongs to the serpin family.</text>
</comment>
<sequence length="367" mass="42163">MKPNENVVASELLVRFSLCKLASIATGDTKEDLMALLGYRNETGLSTCYTRCKESLKTMTETDLTMVNRIFLEYTKEIDPSFIKNSTEKFGVQVEQVGFTYPVAALAHINKMISAITYKRVADIIDADDINKDTKMIIVNGGHYKGTWEFPFDYRLTKLTQFRHIDGKVSRIPMMTKTDSIMFAAAGDCQAIKLRFGSWRASITIVIPNNPREFPKLIDRISDQRSYVYNLVKQMKSKPLQIILPRFKIRTFVDWTGFLQGLGMYSIFNTNSTDLSRIYKKEFRNKTIALHKIKQKVFVQIDEMGVARFKPHPDTIWGPPGLSAPDIPKFVADRPFYFEITWDFENARHEMFTGVYYGPESTTVIPK</sequence>
<dbReference type="SMART" id="SM00093">
    <property type="entry name" value="SERPIN"/>
    <property type="match status" value="1"/>
</dbReference>
<gene>
    <name evidence="6" type="ORF">B5V51_6204</name>
</gene>
<dbReference type="InterPro" id="IPR036186">
    <property type="entry name" value="Serpin_sf"/>
</dbReference>
<evidence type="ECO:0000313" key="6">
    <source>
        <dbReference type="EMBL" id="PCG67576.1"/>
    </source>
</evidence>
<dbReference type="CDD" id="cd00172">
    <property type="entry name" value="serpin"/>
    <property type="match status" value="1"/>
</dbReference>
<dbReference type="STRING" id="7102.A0A2A4J763"/>
<keyword evidence="2" id="KW-0646">Protease inhibitor</keyword>
<reference evidence="6" key="1">
    <citation type="submission" date="2017-09" db="EMBL/GenBank/DDBJ databases">
        <title>Contemporary evolution of a Lepidopteran species, Heliothis virescens, in response to modern agricultural practices.</title>
        <authorList>
            <person name="Fritz M.L."/>
            <person name="Deyonke A.M."/>
            <person name="Papanicolaou A."/>
            <person name="Micinski S."/>
            <person name="Westbrook J."/>
            <person name="Gould F."/>
        </authorList>
    </citation>
    <scope>NUCLEOTIDE SEQUENCE [LARGE SCALE GENOMIC DNA]</scope>
    <source>
        <strain evidence="6">HvINT-</strain>
        <tissue evidence="6">Whole body</tissue>
    </source>
</reference>
<proteinExistence type="inferred from homology"/>
<feature type="domain" description="Serpin" evidence="5">
    <location>
        <begin position="1"/>
        <end position="359"/>
    </location>
</feature>
<dbReference type="PANTHER" id="PTHR11461">
    <property type="entry name" value="SERINE PROTEASE INHIBITOR, SERPIN"/>
    <property type="match status" value="1"/>
</dbReference>
<evidence type="ECO:0000256" key="3">
    <source>
        <dbReference type="ARBA" id="ARBA00022900"/>
    </source>
</evidence>
<dbReference type="AlphaFoldDB" id="A0A2A4J763"/>
<evidence type="ECO:0000256" key="1">
    <source>
        <dbReference type="ARBA" id="ARBA00009500"/>
    </source>
</evidence>
<evidence type="ECO:0000256" key="2">
    <source>
        <dbReference type="ARBA" id="ARBA00022690"/>
    </source>
</evidence>
<evidence type="ECO:0000259" key="5">
    <source>
        <dbReference type="SMART" id="SM00093"/>
    </source>
</evidence>
<protein>
    <recommendedName>
        <fullName evidence="5">Serpin domain-containing protein</fullName>
    </recommendedName>
</protein>
<dbReference type="Gene3D" id="3.30.497.10">
    <property type="entry name" value="Antithrombin, subunit I, domain 2"/>
    <property type="match status" value="1"/>
</dbReference>
<dbReference type="GO" id="GO:0004867">
    <property type="term" value="F:serine-type endopeptidase inhibitor activity"/>
    <property type="evidence" value="ECO:0007669"/>
    <property type="project" value="UniProtKB-KW"/>
</dbReference>
<accession>A0A2A4J763</accession>
<dbReference type="InterPro" id="IPR000215">
    <property type="entry name" value="Serpin_fam"/>
</dbReference>
<keyword evidence="3" id="KW-0722">Serine protease inhibitor</keyword>
<comment type="caution">
    <text evidence="6">The sequence shown here is derived from an EMBL/GenBank/DDBJ whole genome shotgun (WGS) entry which is preliminary data.</text>
</comment>
<name>A0A2A4J763_HELVI</name>